<dbReference type="PANTHER" id="PTHR46663:SF2">
    <property type="entry name" value="GGDEF DOMAIN-CONTAINING PROTEIN"/>
    <property type="match status" value="1"/>
</dbReference>
<accession>A0A1M7Z2Q9</accession>
<dbReference type="GO" id="GO:0052621">
    <property type="term" value="F:diguanylate cyclase activity"/>
    <property type="evidence" value="ECO:0007669"/>
    <property type="project" value="UniProtKB-EC"/>
</dbReference>
<dbReference type="CDD" id="cd01949">
    <property type="entry name" value="GGDEF"/>
    <property type="match status" value="1"/>
</dbReference>
<name>A0A1M7Z2Q9_9VIBR</name>
<keyword evidence="3" id="KW-1185">Reference proteome</keyword>
<sequence length="199" mass="22545">MVDVFEQALSQFDIALATRLDLFLAERYNRNALFIKATRDSLTGLANKAFFMDRLRSTLLTKMESSHPYAIVICDLDGLKVINDNLGHRIGDVAIKEFANCLRRATRELDTVARIGGDEFGIISPLKSNADAKDLVQRLEAEVTKTVMYETNTINLKASIGFSLTSQDGVEVDHLLDLADQRMYSVKRNHYQKMRMQPR</sequence>
<dbReference type="STRING" id="1117707.VQ7734_04878"/>
<feature type="domain" description="GGDEF" evidence="1">
    <location>
        <begin position="67"/>
        <end position="196"/>
    </location>
</feature>
<dbReference type="Pfam" id="PF00990">
    <property type="entry name" value="GGDEF"/>
    <property type="match status" value="1"/>
</dbReference>
<gene>
    <name evidence="2" type="primary">yedQ</name>
    <name evidence="2" type="ORF">VQ7734_04878</name>
</gene>
<reference evidence="3" key="1">
    <citation type="submission" date="2016-12" db="EMBL/GenBank/DDBJ databases">
        <authorList>
            <person name="Rodrigo-Torres L."/>
            <person name="Arahal R.D."/>
            <person name="Lucena T."/>
        </authorList>
    </citation>
    <scope>NUCLEOTIDE SEQUENCE [LARGE SCALE GENOMIC DNA]</scope>
</reference>
<protein>
    <submittedName>
        <fullName evidence="2">Putative diguanylate cyclase YedQ</fullName>
        <ecNumber evidence="2">2.7.7.65</ecNumber>
    </submittedName>
</protein>
<keyword evidence="2" id="KW-0808">Transferase</keyword>
<dbReference type="InterPro" id="IPR000160">
    <property type="entry name" value="GGDEF_dom"/>
</dbReference>
<keyword evidence="2" id="KW-0548">Nucleotidyltransferase</keyword>
<dbReference type="NCBIfam" id="TIGR00254">
    <property type="entry name" value="GGDEF"/>
    <property type="match status" value="1"/>
</dbReference>
<dbReference type="PROSITE" id="PS50887">
    <property type="entry name" value="GGDEF"/>
    <property type="match status" value="1"/>
</dbReference>
<dbReference type="InterPro" id="IPR043128">
    <property type="entry name" value="Rev_trsase/Diguanyl_cyclase"/>
</dbReference>
<evidence type="ECO:0000313" key="2">
    <source>
        <dbReference type="EMBL" id="SHO59102.1"/>
    </source>
</evidence>
<evidence type="ECO:0000259" key="1">
    <source>
        <dbReference type="PROSITE" id="PS50887"/>
    </source>
</evidence>
<dbReference type="SMART" id="SM00267">
    <property type="entry name" value="GGDEF"/>
    <property type="match status" value="1"/>
</dbReference>
<dbReference type="PANTHER" id="PTHR46663">
    <property type="entry name" value="DIGUANYLATE CYCLASE DGCT-RELATED"/>
    <property type="match status" value="1"/>
</dbReference>
<organism evidence="2 3">
    <name type="scientific">Vibrio quintilis</name>
    <dbReference type="NCBI Taxonomy" id="1117707"/>
    <lineage>
        <taxon>Bacteria</taxon>
        <taxon>Pseudomonadati</taxon>
        <taxon>Pseudomonadota</taxon>
        <taxon>Gammaproteobacteria</taxon>
        <taxon>Vibrionales</taxon>
        <taxon>Vibrionaceae</taxon>
        <taxon>Vibrio</taxon>
    </lineage>
</organism>
<dbReference type="InterPro" id="IPR052163">
    <property type="entry name" value="DGC-Regulatory_Protein"/>
</dbReference>
<dbReference type="InterPro" id="IPR029787">
    <property type="entry name" value="Nucleotide_cyclase"/>
</dbReference>
<proteinExistence type="predicted"/>
<dbReference type="SUPFAM" id="SSF55073">
    <property type="entry name" value="Nucleotide cyclase"/>
    <property type="match status" value="1"/>
</dbReference>
<dbReference type="Proteomes" id="UP000184600">
    <property type="component" value="Unassembled WGS sequence"/>
</dbReference>
<evidence type="ECO:0000313" key="3">
    <source>
        <dbReference type="Proteomes" id="UP000184600"/>
    </source>
</evidence>
<dbReference type="EC" id="2.7.7.65" evidence="2"/>
<dbReference type="AlphaFoldDB" id="A0A1M7Z2Q9"/>
<dbReference type="EMBL" id="FRFG01000095">
    <property type="protein sequence ID" value="SHO59102.1"/>
    <property type="molecule type" value="Genomic_DNA"/>
</dbReference>
<dbReference type="Gene3D" id="3.30.70.270">
    <property type="match status" value="1"/>
</dbReference>